<reference evidence="1 2" key="1">
    <citation type="journal article" date="2014" name="PLoS Genet.">
        <title>Phylogenetically driven sequencing of extremely halophilic archaea reveals strategies for static and dynamic osmo-response.</title>
        <authorList>
            <person name="Becker E.A."/>
            <person name="Seitzer P.M."/>
            <person name="Tritt A."/>
            <person name="Larsen D."/>
            <person name="Krusor M."/>
            <person name="Yao A.I."/>
            <person name="Wu D."/>
            <person name="Madern D."/>
            <person name="Eisen J.A."/>
            <person name="Darling A.E."/>
            <person name="Facciotti M.T."/>
        </authorList>
    </citation>
    <scope>NUCLEOTIDE SEQUENCE [LARGE SCALE GENOMIC DNA]</scope>
    <source>
        <strain evidence="1 2">DSM 13077</strain>
    </source>
</reference>
<keyword evidence="2" id="KW-1185">Reference proteome</keyword>
<gene>
    <name evidence="1" type="ORF">C480_03954</name>
</gene>
<sequence>MWEKTMCGENMTHANAKREISGADQTKLAMQLGATEVSDRPVTWSDLAGRIEPDRSPTLEAAGATIRTELAERLDGEVLERERDRLAARIERLPEVRETGVPNEPHGCYEAVADPGWRLYEHLAEGEFFERLDETLPRFTPGHIERTARELVLTTPLSAALDDVGFDESEKTALLIAVANDADRLARWVPSNQIPDGVEFDTETVPPLHRRAMGGALLWIRGLDRHLWQNEVLVTEEVLDAAVAHTKTMLGGLFLSATAACDIATTGRLTDEQVTAAFAAGTAVQIVGQEELLHEVFYVTDETRAPSKLR</sequence>
<proteinExistence type="predicted"/>
<evidence type="ECO:0000313" key="1">
    <source>
        <dbReference type="EMBL" id="ELZ07978.1"/>
    </source>
</evidence>
<accession>M0BCF6</accession>
<protein>
    <submittedName>
        <fullName evidence="1">Uncharacterized protein</fullName>
    </submittedName>
</protein>
<comment type="caution">
    <text evidence="1">The sequence shown here is derived from an EMBL/GenBank/DDBJ whole genome shotgun (WGS) entry which is preliminary data.</text>
</comment>
<organism evidence="1 2">
    <name type="scientific">Natrialba aegyptia DSM 13077</name>
    <dbReference type="NCBI Taxonomy" id="1227491"/>
    <lineage>
        <taxon>Archaea</taxon>
        <taxon>Methanobacteriati</taxon>
        <taxon>Methanobacteriota</taxon>
        <taxon>Stenosarchaea group</taxon>
        <taxon>Halobacteria</taxon>
        <taxon>Halobacteriales</taxon>
        <taxon>Natrialbaceae</taxon>
        <taxon>Natrialba</taxon>
    </lineage>
</organism>
<evidence type="ECO:0000313" key="2">
    <source>
        <dbReference type="Proteomes" id="UP000011591"/>
    </source>
</evidence>
<name>M0BCF6_9EURY</name>
<dbReference type="PATRIC" id="fig|1227491.4.peg.814"/>
<dbReference type="EMBL" id="AOIP01000014">
    <property type="protein sequence ID" value="ELZ07978.1"/>
    <property type="molecule type" value="Genomic_DNA"/>
</dbReference>
<dbReference type="AlphaFoldDB" id="M0BCF6"/>
<dbReference type="Proteomes" id="UP000011591">
    <property type="component" value="Unassembled WGS sequence"/>
</dbReference>